<dbReference type="EMBL" id="KY052832">
    <property type="protein sequence ID" value="ASF00401.1"/>
    <property type="molecule type" value="Genomic_DNA"/>
</dbReference>
<dbReference type="PANTHER" id="PTHR46656:SF3">
    <property type="entry name" value="PUTATIVE-RELATED"/>
    <property type="match status" value="1"/>
</dbReference>
<reference evidence="1" key="2">
    <citation type="journal article" date="2017" name="Nat. Commun.">
        <title>Single-virus genomics reveals hidden cosmopolitan and abundant viruses.</title>
        <authorList>
            <person name="Martinez-Hernandez F."/>
            <person name="Fornas O."/>
            <person name="Lluesma Gomez M."/>
            <person name="Bolduc B."/>
            <person name="de la Cruz Pena M.J."/>
            <person name="Martinez J.M."/>
            <person name="Anton J."/>
            <person name="Gasol J.M."/>
            <person name="Rosselli R."/>
            <person name="Rodriguez-Valera F."/>
            <person name="Sullivan M.B."/>
            <person name="Acinas S.G."/>
            <person name="Martinez-Garcia M."/>
        </authorList>
    </citation>
    <scope>NUCLEOTIDE SEQUENCE</scope>
</reference>
<protein>
    <recommendedName>
        <fullName evidence="2">Glycosyl transferase family 1 domain-containing protein</fullName>
    </recommendedName>
</protein>
<organism evidence="1">
    <name type="scientific">uncultured virus</name>
    <dbReference type="NCBI Taxonomy" id="340016"/>
    <lineage>
        <taxon>Viruses</taxon>
        <taxon>environmental samples</taxon>
    </lineage>
</organism>
<evidence type="ECO:0000313" key="1">
    <source>
        <dbReference type="EMBL" id="ASF00401.1"/>
    </source>
</evidence>
<sequence length="424" mass="48929">MKPLFMISCPIDTYSGYGARSRDLVKALIELDKYDIKIIPQRWGNTPWGFIDDHKEKWGFLTPHLLPAQMKQLPKQPDIWAQLTVPNEFQPVGKFNIGFTAGMETTKVAAPWIQGVNRMDITFVSSEHSKNVFLDTQYQQMNPNTRQPEGMLQVEKPIEVLFEGVDLSTYMPKSSTFDLDHVEENFAYLCVGHWMQGDFGEDRKNISGLLYNFYTTFKNKKKAPALLLKVSGGGNSYMDREMIINKIQQVKSLVKGATTLPSIYLLHGELSDEEMNEMYNHKKVKAMISFTKGEGYGRPLLEFSLTKKPIIAPNWSGHVDFLDPKFVTLINGELKNVHKNTAVKDMILEESQWFNASHNEFSYYLKDMFENYNNYKEKVVRQAYKSKTEFNFEKMSDKLDTYLENCVPELSQQIDLKLPDLKLV</sequence>
<evidence type="ECO:0008006" key="2">
    <source>
        <dbReference type="Google" id="ProtNLM"/>
    </source>
</evidence>
<proteinExistence type="predicted"/>
<name>A0A218MMD3_9VIRU</name>
<dbReference type="PANTHER" id="PTHR46656">
    <property type="entry name" value="PUTATIVE-RELATED"/>
    <property type="match status" value="1"/>
</dbReference>
<accession>A0A218MMD3</accession>
<dbReference type="SUPFAM" id="SSF53756">
    <property type="entry name" value="UDP-Glycosyltransferase/glycogen phosphorylase"/>
    <property type="match status" value="1"/>
</dbReference>
<dbReference type="Gene3D" id="3.40.50.2000">
    <property type="entry name" value="Glycogen Phosphorylase B"/>
    <property type="match status" value="1"/>
</dbReference>
<reference evidence="1" key="1">
    <citation type="submission" date="2016-10" db="EMBL/GenBank/DDBJ databases">
        <authorList>
            <person name="Varghese N."/>
        </authorList>
    </citation>
    <scope>NUCLEOTIDE SEQUENCE</scope>
</reference>